<name>A0A3L8PK31_9ACTN</name>
<dbReference type="Proteomes" id="UP000282515">
    <property type="component" value="Unassembled WGS sequence"/>
</dbReference>
<sequence>MLVSMVRTASKENFMSASSPDPISGLRLAVTVDDQFQWTGIPFPDGYDPARVSGAMVTAFREHQVPGVYAFNSTAPTEEHPEYLDVLDTWMAAGHYVGNHTHQHISLNWLDVGTYLRDVEASEKVLDRWIAASPSRYFRYAFGMEGDALEKTRAVQTHLTRQGFLSSPVTMWFYDAQFMVAYHRAIALRDREAMRRVEDLLVATAIEQIRSQASAAQRAIGRVPSQILLIHGTAVAGATIGRVCAELRQLGAEFITSEEAMADPANVIGAPYTTRQFRNMTQKWAEFAGFAIDNMPPKVLAEVETIAVIDGESYEEVLGRAITEWTRRVAFTPVPNDFH</sequence>
<dbReference type="InterPro" id="IPR002509">
    <property type="entry name" value="NODB_dom"/>
</dbReference>
<dbReference type="SUPFAM" id="SSF88713">
    <property type="entry name" value="Glycoside hydrolase/deacetylase"/>
    <property type="match status" value="1"/>
</dbReference>
<dbReference type="GO" id="GO:0005975">
    <property type="term" value="P:carbohydrate metabolic process"/>
    <property type="evidence" value="ECO:0007669"/>
    <property type="project" value="InterPro"/>
</dbReference>
<proteinExistence type="predicted"/>
<dbReference type="EMBL" id="RDBF01000007">
    <property type="protein sequence ID" value="RLV55590.1"/>
    <property type="molecule type" value="Genomic_DNA"/>
</dbReference>
<evidence type="ECO:0000259" key="1">
    <source>
        <dbReference type="Pfam" id="PF01522"/>
    </source>
</evidence>
<organism evidence="2 3">
    <name type="scientific">Aeromicrobium phragmitis</name>
    <dbReference type="NCBI Taxonomy" id="2478914"/>
    <lineage>
        <taxon>Bacteria</taxon>
        <taxon>Bacillati</taxon>
        <taxon>Actinomycetota</taxon>
        <taxon>Actinomycetes</taxon>
        <taxon>Propionibacteriales</taxon>
        <taxon>Nocardioidaceae</taxon>
        <taxon>Aeromicrobium</taxon>
    </lineage>
</organism>
<dbReference type="Gene3D" id="3.20.20.370">
    <property type="entry name" value="Glycoside hydrolase/deacetylase"/>
    <property type="match status" value="1"/>
</dbReference>
<protein>
    <recommendedName>
        <fullName evidence="1">NodB homology domain-containing protein</fullName>
    </recommendedName>
</protein>
<accession>A0A3L8PK31</accession>
<evidence type="ECO:0000313" key="3">
    <source>
        <dbReference type="Proteomes" id="UP000282515"/>
    </source>
</evidence>
<dbReference type="GO" id="GO:0016810">
    <property type="term" value="F:hydrolase activity, acting on carbon-nitrogen (but not peptide) bonds"/>
    <property type="evidence" value="ECO:0007669"/>
    <property type="project" value="InterPro"/>
</dbReference>
<evidence type="ECO:0000313" key="2">
    <source>
        <dbReference type="EMBL" id="RLV55590.1"/>
    </source>
</evidence>
<dbReference type="AlphaFoldDB" id="A0A3L8PK31"/>
<gene>
    <name evidence="2" type="ORF">D9V41_10930</name>
</gene>
<comment type="caution">
    <text evidence="2">The sequence shown here is derived from an EMBL/GenBank/DDBJ whole genome shotgun (WGS) entry which is preliminary data.</text>
</comment>
<dbReference type="InterPro" id="IPR011330">
    <property type="entry name" value="Glyco_hydro/deAcase_b/a-brl"/>
</dbReference>
<reference evidence="2 3" key="1">
    <citation type="submission" date="2018-10" db="EMBL/GenBank/DDBJ databases">
        <title>Aeromicrobium sp. 9W16Y-2 whole genome shotgun sequence.</title>
        <authorList>
            <person name="Li F."/>
        </authorList>
    </citation>
    <scope>NUCLEOTIDE SEQUENCE [LARGE SCALE GENOMIC DNA]</scope>
    <source>
        <strain evidence="2 3">9W16Y-2</strain>
    </source>
</reference>
<feature type="domain" description="NodB homology" evidence="1">
    <location>
        <begin position="43"/>
        <end position="149"/>
    </location>
</feature>
<keyword evidence="3" id="KW-1185">Reference proteome</keyword>
<dbReference type="Pfam" id="PF01522">
    <property type="entry name" value="Polysacc_deac_1"/>
    <property type="match status" value="1"/>
</dbReference>